<feature type="transmembrane region" description="Helical" evidence="2">
    <location>
        <begin position="619"/>
        <end position="637"/>
    </location>
</feature>
<evidence type="ECO:0000313" key="4">
    <source>
        <dbReference type="Proteomes" id="UP000318741"/>
    </source>
</evidence>
<feature type="transmembrane region" description="Helical" evidence="2">
    <location>
        <begin position="392"/>
        <end position="410"/>
    </location>
</feature>
<feature type="transmembrane region" description="Helical" evidence="2">
    <location>
        <begin position="868"/>
        <end position="889"/>
    </location>
</feature>
<feature type="region of interest" description="Disordered" evidence="1">
    <location>
        <begin position="101"/>
        <end position="121"/>
    </location>
</feature>
<feature type="transmembrane region" description="Helical" evidence="2">
    <location>
        <begin position="276"/>
        <end position="297"/>
    </location>
</feature>
<dbReference type="EMBL" id="CP036265">
    <property type="protein sequence ID" value="QDT14855.1"/>
    <property type="molecule type" value="Genomic_DNA"/>
</dbReference>
<evidence type="ECO:0000313" key="3">
    <source>
        <dbReference type="EMBL" id="QDT14855.1"/>
    </source>
</evidence>
<feature type="transmembrane region" description="Helical" evidence="2">
    <location>
        <begin position="169"/>
        <end position="188"/>
    </location>
</feature>
<dbReference type="RefSeq" id="WP_145357708.1">
    <property type="nucleotide sequence ID" value="NZ_CP036265.1"/>
</dbReference>
<feature type="transmembrane region" description="Helical" evidence="2">
    <location>
        <begin position="957"/>
        <end position="978"/>
    </location>
</feature>
<feature type="transmembrane region" description="Helical" evidence="2">
    <location>
        <begin position="416"/>
        <end position="436"/>
    </location>
</feature>
<feature type="transmembrane region" description="Helical" evidence="2">
    <location>
        <begin position="490"/>
        <end position="511"/>
    </location>
</feature>
<gene>
    <name evidence="3" type="ORF">CA12_09350</name>
</gene>
<feature type="transmembrane region" description="Helical" evidence="2">
    <location>
        <begin position="140"/>
        <end position="163"/>
    </location>
</feature>
<feature type="transmembrane region" description="Helical" evidence="2">
    <location>
        <begin position="806"/>
        <end position="827"/>
    </location>
</feature>
<dbReference type="Proteomes" id="UP000318741">
    <property type="component" value="Chromosome"/>
</dbReference>
<feature type="transmembrane region" description="Helical" evidence="2">
    <location>
        <begin position="518"/>
        <end position="538"/>
    </location>
</feature>
<feature type="transmembrane region" description="Helical" evidence="2">
    <location>
        <begin position="318"/>
        <end position="337"/>
    </location>
</feature>
<dbReference type="AlphaFoldDB" id="A0A517P667"/>
<feature type="compositionally biased region" description="Low complexity" evidence="1">
    <location>
        <begin position="111"/>
        <end position="120"/>
    </location>
</feature>
<keyword evidence="4" id="KW-1185">Reference proteome</keyword>
<feature type="transmembrane region" description="Helical" evidence="2">
    <location>
        <begin position="909"/>
        <end position="925"/>
    </location>
</feature>
<feature type="transmembrane region" description="Helical" evidence="2">
    <location>
        <begin position="669"/>
        <end position="687"/>
    </location>
</feature>
<keyword evidence="2" id="KW-0472">Membrane</keyword>
<feature type="transmembrane region" description="Helical" evidence="2">
    <location>
        <begin position="775"/>
        <end position="799"/>
    </location>
</feature>
<proteinExistence type="predicted"/>
<feature type="transmembrane region" description="Helical" evidence="2">
    <location>
        <begin position="644"/>
        <end position="663"/>
    </location>
</feature>
<feature type="transmembrane region" description="Helical" evidence="2">
    <location>
        <begin position="833"/>
        <end position="856"/>
    </location>
</feature>
<dbReference type="KEGG" id="acaf:CA12_09350"/>
<feature type="transmembrane region" description="Helical" evidence="2">
    <location>
        <begin position="195"/>
        <end position="215"/>
    </location>
</feature>
<feature type="transmembrane region" description="Helical" evidence="2">
    <location>
        <begin position="457"/>
        <end position="475"/>
    </location>
</feature>
<evidence type="ECO:0000256" key="2">
    <source>
        <dbReference type="SAM" id="Phobius"/>
    </source>
</evidence>
<name>A0A517P667_9PLAN</name>
<evidence type="ECO:0000256" key="1">
    <source>
        <dbReference type="SAM" id="MobiDB-lite"/>
    </source>
</evidence>
<reference evidence="3 4" key="1">
    <citation type="submission" date="2019-02" db="EMBL/GenBank/DDBJ databases">
        <title>Deep-cultivation of Planctomycetes and their phenomic and genomic characterization uncovers novel biology.</title>
        <authorList>
            <person name="Wiegand S."/>
            <person name="Jogler M."/>
            <person name="Boedeker C."/>
            <person name="Pinto D."/>
            <person name="Vollmers J."/>
            <person name="Rivas-Marin E."/>
            <person name="Kohn T."/>
            <person name="Peeters S.H."/>
            <person name="Heuer A."/>
            <person name="Rast P."/>
            <person name="Oberbeckmann S."/>
            <person name="Bunk B."/>
            <person name="Jeske O."/>
            <person name="Meyerdierks A."/>
            <person name="Storesund J.E."/>
            <person name="Kallscheuer N."/>
            <person name="Luecker S."/>
            <person name="Lage O.M."/>
            <person name="Pohl T."/>
            <person name="Merkel B.J."/>
            <person name="Hornburger P."/>
            <person name="Mueller R.-W."/>
            <person name="Bruemmer F."/>
            <person name="Labrenz M."/>
            <person name="Spormann A.M."/>
            <person name="Op den Camp H."/>
            <person name="Overmann J."/>
            <person name="Amann R."/>
            <person name="Jetten M.S.M."/>
            <person name="Mascher T."/>
            <person name="Medema M.H."/>
            <person name="Devos D.P."/>
            <person name="Kaster A.-K."/>
            <person name="Ovreas L."/>
            <person name="Rohde M."/>
            <person name="Galperin M.Y."/>
            <person name="Jogler C."/>
        </authorList>
    </citation>
    <scope>NUCLEOTIDE SEQUENCE [LARGE SCALE GENOMIC DNA]</scope>
    <source>
        <strain evidence="3 4">CA12</strain>
    </source>
</reference>
<feature type="transmembrane region" description="Helical" evidence="2">
    <location>
        <begin position="747"/>
        <end position="769"/>
    </location>
</feature>
<feature type="transmembrane region" description="Helical" evidence="2">
    <location>
        <begin position="227"/>
        <end position="245"/>
    </location>
</feature>
<feature type="transmembrane region" description="Helical" evidence="2">
    <location>
        <begin position="582"/>
        <end position="599"/>
    </location>
</feature>
<feature type="transmembrane region" description="Helical" evidence="2">
    <location>
        <begin position="250"/>
        <end position="270"/>
    </location>
</feature>
<sequence>MTAAPDLAPGADSAPAPILVTCACGRTMRAPRRMAGRTLRCPFCKRPLRIEPVDASPPGVDGVQFESTENLAEDGAAPATRAERFARVKQRVVDQGGLAGETADEGEAAGEQEPASAGEGPPSVLRRAFEALLDPRAVQWLLMLGGGLAVIGALVWLVSVGAFDNPRALAAGMIAATVAGLAAGWWVSLKTRYAVAGRALTSLACVVAPLILWFLHAQDLVTVDGGLWVGGLICCLAYVATVVALRDPLFLYAMQGGVVLTLVLLLGDLGKITDPAWLSLFLMAMGLVALHAERAFAPEAPEFSRARYGLPLFRGGRVVIAGALLILLGAQVWGWSFDPLTAALADLGEEFTGTRPINLLVRSAAVAAGVWLAGAYAFLYSELVVRRSGYDLFNAAGCAAMAGVTVLLAAELQAEWYIAALAGIGLAANAAQLWLMRRDRADEASEPGAQGRVPKTGLLLNALPLALGAALHWRATSRGAAALGWDYETGWAFVAAMALVAVCNRLAAWLFRADSPRWSATCLFFTGAALLIGAAGLLRVFGLTDWLRQAPLLMLIPLAYLAAGRLWRAFAPERGRALERPLYWVAEGGAAVILAHVVYNALRDLATLTWISGERTNLWLGGTFLLAAAFYFLAALWRGDRRFNIPAGAACAAAALWQGLGYWNVPDVWHPAIYALLGLAGILAGRWRGTELSFERPDEPVDLFPEEPVAEPAAVGHRWDRGAPSLRRLRDVRAADSRTHLIGPGAALFYCGAGVLLVAVLAAGLQGLARLAGGAAGIQIATLLVTAAASGAAAAFGPLPGWRRTFAVAAVALTGLAFLTLNVLLDLNGWRKAEIFCVAAGLIAVVAALVVRLKLFSTHNRGAGHEDLVGLALWTGSALATFPPLIAALVNRFGYGGQDAVGSGPADQLILITITVGLLVAGLTARAKAPTLLGGGALAVYLAVLIVSVAYRPQVAVGVYLGFGGLALFAAGALLSVYRDRLLSLPDRVAARDGLFRILDWR</sequence>
<keyword evidence="2" id="KW-0812">Transmembrane</keyword>
<feature type="transmembrane region" description="Helical" evidence="2">
    <location>
        <begin position="932"/>
        <end position="951"/>
    </location>
</feature>
<dbReference type="OrthoDB" id="267417at2"/>
<feature type="transmembrane region" description="Helical" evidence="2">
    <location>
        <begin position="550"/>
        <end position="570"/>
    </location>
</feature>
<protein>
    <submittedName>
        <fullName evidence="3">Uncharacterized protein</fullName>
    </submittedName>
</protein>
<accession>A0A517P667</accession>
<keyword evidence="2" id="KW-1133">Transmembrane helix</keyword>
<feature type="transmembrane region" description="Helical" evidence="2">
    <location>
        <begin position="357"/>
        <end position="380"/>
    </location>
</feature>
<organism evidence="3 4">
    <name type="scientific">Alienimonas californiensis</name>
    <dbReference type="NCBI Taxonomy" id="2527989"/>
    <lineage>
        <taxon>Bacteria</taxon>
        <taxon>Pseudomonadati</taxon>
        <taxon>Planctomycetota</taxon>
        <taxon>Planctomycetia</taxon>
        <taxon>Planctomycetales</taxon>
        <taxon>Planctomycetaceae</taxon>
        <taxon>Alienimonas</taxon>
    </lineage>
</organism>